<feature type="domain" description="SOWAHA-C winged helix-turn-helix" evidence="4">
    <location>
        <begin position="8"/>
        <end position="77"/>
    </location>
</feature>
<keyword evidence="6" id="KW-1185">Reference proteome</keyword>
<gene>
    <name evidence="5" type="ORF">HHI36_018491</name>
</gene>
<feature type="compositionally biased region" description="Basic and acidic residues" evidence="3">
    <location>
        <begin position="157"/>
        <end position="167"/>
    </location>
</feature>
<dbReference type="Proteomes" id="UP001516400">
    <property type="component" value="Unassembled WGS sequence"/>
</dbReference>
<feature type="compositionally biased region" description="Basic and acidic residues" evidence="3">
    <location>
        <begin position="120"/>
        <end position="129"/>
    </location>
</feature>
<evidence type="ECO:0000313" key="6">
    <source>
        <dbReference type="Proteomes" id="UP001516400"/>
    </source>
</evidence>
<evidence type="ECO:0000313" key="5">
    <source>
        <dbReference type="EMBL" id="KAL3284327.1"/>
    </source>
</evidence>
<protein>
    <recommendedName>
        <fullName evidence="4">SOWAHA-C winged helix-turn-helix domain-containing protein</fullName>
    </recommendedName>
</protein>
<feature type="compositionally biased region" description="Basic and acidic residues" evidence="3">
    <location>
        <begin position="199"/>
        <end position="214"/>
    </location>
</feature>
<name>A0ABD2P085_9CUCU</name>
<feature type="compositionally biased region" description="Acidic residues" evidence="3">
    <location>
        <begin position="168"/>
        <end position="177"/>
    </location>
</feature>
<evidence type="ECO:0000256" key="3">
    <source>
        <dbReference type="SAM" id="MobiDB-lite"/>
    </source>
</evidence>
<feature type="region of interest" description="Disordered" evidence="3">
    <location>
        <begin position="82"/>
        <end position="216"/>
    </location>
</feature>
<dbReference type="Pfam" id="PF25877">
    <property type="entry name" value="WHD_SOWAH"/>
    <property type="match status" value="1"/>
</dbReference>
<dbReference type="PANTHER" id="PTHR14491">
    <property type="entry name" value="SOSONDOWAH, ISOFORM G"/>
    <property type="match status" value="1"/>
</dbReference>
<sequence>MASQESNLTFEQVLQYFRDNGGTVKNRDVVTSFKRYLTDPDTKDDARMKFKEYVNRLAVSKVVNGEKFLYLKTRYLQYQCPSSPLLSSPRVSQMPRAPLPPLDPMNSIESGTPQPPPRRKSSEKFRLNEDELASPTTPTGRGDLRKREALEETTEEVELRKKSNLDESKEEDAEENEANVSLSVKERTQKFNRLASVEGEERSPRTNKTPERSIKHQVSVFSSFHTVSVK</sequence>
<reference evidence="5 6" key="1">
    <citation type="journal article" date="2021" name="BMC Biol.">
        <title>Horizontally acquired antibacterial genes associated with adaptive radiation of ladybird beetles.</title>
        <authorList>
            <person name="Li H.S."/>
            <person name="Tang X.F."/>
            <person name="Huang Y.H."/>
            <person name="Xu Z.Y."/>
            <person name="Chen M.L."/>
            <person name="Du X.Y."/>
            <person name="Qiu B.Y."/>
            <person name="Chen P.T."/>
            <person name="Zhang W."/>
            <person name="Slipinski A."/>
            <person name="Escalona H.E."/>
            <person name="Waterhouse R.M."/>
            <person name="Zwick A."/>
            <person name="Pang H."/>
        </authorList>
    </citation>
    <scope>NUCLEOTIDE SEQUENCE [LARGE SCALE GENOMIC DNA]</scope>
    <source>
        <strain evidence="5">SYSU2018</strain>
    </source>
</reference>
<organism evidence="5 6">
    <name type="scientific">Cryptolaemus montrouzieri</name>
    <dbReference type="NCBI Taxonomy" id="559131"/>
    <lineage>
        <taxon>Eukaryota</taxon>
        <taxon>Metazoa</taxon>
        <taxon>Ecdysozoa</taxon>
        <taxon>Arthropoda</taxon>
        <taxon>Hexapoda</taxon>
        <taxon>Insecta</taxon>
        <taxon>Pterygota</taxon>
        <taxon>Neoptera</taxon>
        <taxon>Endopterygota</taxon>
        <taxon>Coleoptera</taxon>
        <taxon>Polyphaga</taxon>
        <taxon>Cucujiformia</taxon>
        <taxon>Coccinelloidea</taxon>
        <taxon>Coccinellidae</taxon>
        <taxon>Scymninae</taxon>
        <taxon>Scymnini</taxon>
        <taxon>Cryptolaemus</taxon>
    </lineage>
</organism>
<proteinExistence type="predicted"/>
<keyword evidence="1" id="KW-0677">Repeat</keyword>
<dbReference type="PANTHER" id="PTHR14491:SF7">
    <property type="entry name" value="SOSONDOWAH, ISOFORM G"/>
    <property type="match status" value="1"/>
</dbReference>
<dbReference type="InterPro" id="IPR058889">
    <property type="entry name" value="WHD_SOWAHA-C"/>
</dbReference>
<comment type="caution">
    <text evidence="5">The sequence shown here is derived from an EMBL/GenBank/DDBJ whole genome shotgun (WGS) entry which is preliminary data.</text>
</comment>
<dbReference type="AlphaFoldDB" id="A0ABD2P085"/>
<evidence type="ECO:0000256" key="2">
    <source>
        <dbReference type="ARBA" id="ARBA00023043"/>
    </source>
</evidence>
<evidence type="ECO:0000259" key="4">
    <source>
        <dbReference type="Pfam" id="PF25877"/>
    </source>
</evidence>
<accession>A0ABD2P085</accession>
<evidence type="ECO:0000256" key="1">
    <source>
        <dbReference type="ARBA" id="ARBA00022737"/>
    </source>
</evidence>
<dbReference type="EMBL" id="JABFTP020000165">
    <property type="protein sequence ID" value="KAL3284327.1"/>
    <property type="molecule type" value="Genomic_DNA"/>
</dbReference>
<keyword evidence="2" id="KW-0040">ANK repeat</keyword>